<name>A0A8T1V2R5_9STRA</name>
<dbReference type="InterPro" id="IPR049203">
    <property type="entry name" value="DUF6818"/>
</dbReference>
<sequence length="276" mass="30459">MVKSSGSTSYKLAKIDRLLDLVEDHFPLGKDEWERLSSPYNSSRPHGWAEREFESLRRKFKVLYSTRKPTGTATMPPHVSKANHLNKDIDEKATIVEMDDEADEDLENEDQAADAPDGAPTYPPDLRFDFDAVESCCGSRESRRHENSHSTRDGDGDEFTVAANRSDGGSFQELLSMAMNGDGVDTFSTSAGLETLRTHPVTRSARSVRLNKRSGAASPSAGTLSNATKVTSSTKKQKTVKKPAARGFNLGSRDEEEAMRYDALLDYSCRLGKSEL</sequence>
<dbReference type="OrthoDB" id="127849at2759"/>
<feature type="domain" description="DUF6818" evidence="2">
    <location>
        <begin position="27"/>
        <end position="105"/>
    </location>
</feature>
<feature type="compositionally biased region" description="Acidic residues" evidence="1">
    <location>
        <begin position="102"/>
        <end position="112"/>
    </location>
</feature>
<evidence type="ECO:0000259" key="2">
    <source>
        <dbReference type="Pfam" id="PF20681"/>
    </source>
</evidence>
<protein>
    <recommendedName>
        <fullName evidence="2">DUF6818 domain-containing protein</fullName>
    </recommendedName>
</protein>
<dbReference type="EMBL" id="JAENGZ010000015">
    <property type="protein sequence ID" value="KAG6973726.1"/>
    <property type="molecule type" value="Genomic_DNA"/>
</dbReference>
<feature type="region of interest" description="Disordered" evidence="1">
    <location>
        <begin position="139"/>
        <end position="159"/>
    </location>
</feature>
<proteinExistence type="predicted"/>
<feature type="compositionally biased region" description="Basic and acidic residues" evidence="1">
    <location>
        <begin position="140"/>
        <end position="154"/>
    </location>
</feature>
<dbReference type="Proteomes" id="UP000688947">
    <property type="component" value="Unassembled WGS sequence"/>
</dbReference>
<feature type="compositionally biased region" description="Basic residues" evidence="1">
    <location>
        <begin position="235"/>
        <end position="244"/>
    </location>
</feature>
<feature type="region of interest" description="Disordered" evidence="1">
    <location>
        <begin position="102"/>
        <end position="126"/>
    </location>
</feature>
<evidence type="ECO:0000313" key="3">
    <source>
        <dbReference type="EMBL" id="KAG6973726.1"/>
    </source>
</evidence>
<evidence type="ECO:0000256" key="1">
    <source>
        <dbReference type="SAM" id="MobiDB-lite"/>
    </source>
</evidence>
<dbReference type="AlphaFoldDB" id="A0A8T1V2R5"/>
<reference evidence="3" key="1">
    <citation type="submission" date="2021-01" db="EMBL/GenBank/DDBJ databases">
        <title>Phytophthora aleatoria, a newly-described species from Pinus radiata is distinct from Phytophthora cactorum isolates based on comparative genomics.</title>
        <authorList>
            <person name="Mcdougal R."/>
            <person name="Panda P."/>
            <person name="Williams N."/>
            <person name="Studholme D.J."/>
        </authorList>
    </citation>
    <scope>NUCLEOTIDE SEQUENCE</scope>
    <source>
        <strain evidence="3">NZFS 3830</strain>
    </source>
</reference>
<organism evidence="3 4">
    <name type="scientific">Phytophthora cactorum</name>
    <dbReference type="NCBI Taxonomy" id="29920"/>
    <lineage>
        <taxon>Eukaryota</taxon>
        <taxon>Sar</taxon>
        <taxon>Stramenopiles</taxon>
        <taxon>Oomycota</taxon>
        <taxon>Peronosporomycetes</taxon>
        <taxon>Peronosporales</taxon>
        <taxon>Peronosporaceae</taxon>
        <taxon>Phytophthora</taxon>
    </lineage>
</organism>
<dbReference type="VEuPathDB" id="FungiDB:PC110_g5241"/>
<evidence type="ECO:0000313" key="4">
    <source>
        <dbReference type="Proteomes" id="UP000688947"/>
    </source>
</evidence>
<comment type="caution">
    <text evidence="3">The sequence shown here is derived from an EMBL/GenBank/DDBJ whole genome shotgun (WGS) entry which is preliminary data.</text>
</comment>
<gene>
    <name evidence="3" type="ORF">JG687_00000744</name>
</gene>
<feature type="region of interest" description="Disordered" evidence="1">
    <location>
        <begin position="208"/>
        <end position="248"/>
    </location>
</feature>
<dbReference type="PANTHER" id="PTHR34409:SF1">
    <property type="entry name" value="MYB-LIKE DOMAIN-CONTAINING PROTEIN"/>
    <property type="match status" value="1"/>
</dbReference>
<dbReference type="PANTHER" id="PTHR34409">
    <property type="entry name" value="SET DOMAIN-CONTAINING PROTEIN"/>
    <property type="match status" value="1"/>
</dbReference>
<dbReference type="Pfam" id="PF20681">
    <property type="entry name" value="DUF6818"/>
    <property type="match status" value="1"/>
</dbReference>
<accession>A0A8T1V2R5</accession>